<keyword evidence="3" id="KW-1185">Reference proteome</keyword>
<evidence type="ECO:0000313" key="2">
    <source>
        <dbReference type="EMBL" id="MED6213764.1"/>
    </source>
</evidence>
<reference evidence="2 3" key="1">
    <citation type="journal article" date="2023" name="Plants (Basel)">
        <title>Bridging the Gap: Combining Genomics and Transcriptomics Approaches to Understand Stylosanthes scabra, an Orphan Legume from the Brazilian Caatinga.</title>
        <authorList>
            <person name="Ferreira-Neto J.R.C."/>
            <person name="da Silva M.D."/>
            <person name="Binneck E."/>
            <person name="de Melo N.F."/>
            <person name="da Silva R.H."/>
            <person name="de Melo A.L.T.M."/>
            <person name="Pandolfi V."/>
            <person name="Bustamante F.O."/>
            <person name="Brasileiro-Vidal A.C."/>
            <person name="Benko-Iseppon A.M."/>
        </authorList>
    </citation>
    <scope>NUCLEOTIDE SEQUENCE [LARGE SCALE GENOMIC DNA]</scope>
    <source>
        <tissue evidence="2">Leaves</tissue>
    </source>
</reference>
<name>A0ABU6YWP3_9FABA</name>
<feature type="compositionally biased region" description="Basic residues" evidence="1">
    <location>
        <begin position="148"/>
        <end position="161"/>
    </location>
</feature>
<accession>A0ABU6YWP3</accession>
<proteinExistence type="predicted"/>
<dbReference type="Gene3D" id="2.40.70.10">
    <property type="entry name" value="Acid Proteases"/>
    <property type="match status" value="1"/>
</dbReference>
<evidence type="ECO:0000313" key="3">
    <source>
        <dbReference type="Proteomes" id="UP001341840"/>
    </source>
</evidence>
<comment type="caution">
    <text evidence="2">The sequence shown here is derived from an EMBL/GenBank/DDBJ whole genome shotgun (WGS) entry which is preliminary data.</text>
</comment>
<protein>
    <submittedName>
        <fullName evidence="2">Uncharacterized protein</fullName>
    </submittedName>
</protein>
<sequence length="230" mass="25381">MLEEISMKDDVGFEESEGIIKLGDGKQEDMPRVTNLSIPLSNDLVGNEDLDGCMCDPGACVSIMPLTVFEKLKLGPLKDSPSRFVLADKSITTMVGIVENVMLQLIEGKALQDGVLNATTTLSTHSKENASVSSEGLRYVPPPLRQATKRGRHSLWMRGKKEKKDKGKLDEPGKKKSVKASGVKTNVSHMDWNHSINLSELKGQPLKFHEDHSHNKGVDAYLVKDTSKWK</sequence>
<evidence type="ECO:0000256" key="1">
    <source>
        <dbReference type="SAM" id="MobiDB-lite"/>
    </source>
</evidence>
<dbReference type="InterPro" id="IPR021109">
    <property type="entry name" value="Peptidase_aspartic_dom_sf"/>
</dbReference>
<feature type="compositionally biased region" description="Basic and acidic residues" evidence="1">
    <location>
        <begin position="162"/>
        <end position="174"/>
    </location>
</feature>
<dbReference type="EMBL" id="JASCZI010243950">
    <property type="protein sequence ID" value="MED6213764.1"/>
    <property type="molecule type" value="Genomic_DNA"/>
</dbReference>
<feature type="region of interest" description="Disordered" evidence="1">
    <location>
        <begin position="148"/>
        <end position="182"/>
    </location>
</feature>
<dbReference type="Proteomes" id="UP001341840">
    <property type="component" value="Unassembled WGS sequence"/>
</dbReference>
<organism evidence="2 3">
    <name type="scientific">Stylosanthes scabra</name>
    <dbReference type="NCBI Taxonomy" id="79078"/>
    <lineage>
        <taxon>Eukaryota</taxon>
        <taxon>Viridiplantae</taxon>
        <taxon>Streptophyta</taxon>
        <taxon>Embryophyta</taxon>
        <taxon>Tracheophyta</taxon>
        <taxon>Spermatophyta</taxon>
        <taxon>Magnoliopsida</taxon>
        <taxon>eudicotyledons</taxon>
        <taxon>Gunneridae</taxon>
        <taxon>Pentapetalae</taxon>
        <taxon>rosids</taxon>
        <taxon>fabids</taxon>
        <taxon>Fabales</taxon>
        <taxon>Fabaceae</taxon>
        <taxon>Papilionoideae</taxon>
        <taxon>50 kb inversion clade</taxon>
        <taxon>dalbergioids sensu lato</taxon>
        <taxon>Dalbergieae</taxon>
        <taxon>Pterocarpus clade</taxon>
        <taxon>Stylosanthes</taxon>
    </lineage>
</organism>
<gene>
    <name evidence="2" type="ORF">PIB30_096507</name>
</gene>